<keyword evidence="20" id="KW-1185">Reference proteome</keyword>
<gene>
    <name evidence="19" type="ORF">G3569_16150</name>
</gene>
<evidence type="ECO:0000256" key="7">
    <source>
        <dbReference type="ARBA" id="ARBA00022737"/>
    </source>
</evidence>
<evidence type="ECO:0000256" key="15">
    <source>
        <dbReference type="PIRSR" id="PIRSR006404-1"/>
    </source>
</evidence>
<evidence type="ECO:0000256" key="3">
    <source>
        <dbReference type="ARBA" id="ARBA00022475"/>
    </source>
</evidence>
<comment type="caution">
    <text evidence="19">The sequence shown here is derived from an EMBL/GenBank/DDBJ whole genome shotgun (WGS) entry which is preliminary data.</text>
</comment>
<comment type="similarity">
    <text evidence="2 14">Belongs to the peptidase M50B family.</text>
</comment>
<evidence type="ECO:0000256" key="12">
    <source>
        <dbReference type="ARBA" id="ARBA00023122"/>
    </source>
</evidence>
<evidence type="ECO:0000256" key="6">
    <source>
        <dbReference type="ARBA" id="ARBA00022723"/>
    </source>
</evidence>
<organism evidence="19 20">
    <name type="scientific">Fodinibius halophilus</name>
    <dbReference type="NCBI Taxonomy" id="1736908"/>
    <lineage>
        <taxon>Bacteria</taxon>
        <taxon>Pseudomonadati</taxon>
        <taxon>Balneolota</taxon>
        <taxon>Balneolia</taxon>
        <taxon>Balneolales</taxon>
        <taxon>Balneolaceae</taxon>
        <taxon>Fodinibius</taxon>
    </lineage>
</organism>
<dbReference type="Proteomes" id="UP000479132">
    <property type="component" value="Unassembled WGS sequence"/>
</dbReference>
<dbReference type="PIRSF" id="PIRSF006404">
    <property type="entry name" value="UCP006404_Pept_M50_CBS"/>
    <property type="match status" value="1"/>
</dbReference>
<feature type="transmembrane region" description="Helical" evidence="14">
    <location>
        <begin position="42"/>
        <end position="61"/>
    </location>
</feature>
<keyword evidence="7" id="KW-0677">Repeat</keyword>
<dbReference type="GO" id="GO:0008237">
    <property type="term" value="F:metallopeptidase activity"/>
    <property type="evidence" value="ECO:0007669"/>
    <property type="project" value="UniProtKB-UniRule"/>
</dbReference>
<dbReference type="SUPFAM" id="SSF54631">
    <property type="entry name" value="CBS-domain pair"/>
    <property type="match status" value="1"/>
</dbReference>
<keyword evidence="5 14" id="KW-0812">Transmembrane</keyword>
<keyword evidence="12 17" id="KW-0129">CBS domain</keyword>
<feature type="binding site" evidence="16">
    <location>
        <position position="168"/>
    </location>
    <ligand>
        <name>Zn(2+)</name>
        <dbReference type="ChEBI" id="CHEBI:29105"/>
        <note>catalytic</note>
    </ligand>
</feature>
<protein>
    <recommendedName>
        <fullName evidence="14">Zinc metalloprotease</fullName>
    </recommendedName>
</protein>
<feature type="binding site" evidence="16">
    <location>
        <position position="63"/>
    </location>
    <ligand>
        <name>Zn(2+)</name>
        <dbReference type="ChEBI" id="CHEBI:29105"/>
        <note>catalytic</note>
    </ligand>
</feature>
<name>A0A6M1TIL4_9BACT</name>
<evidence type="ECO:0000259" key="18">
    <source>
        <dbReference type="PROSITE" id="PS51371"/>
    </source>
</evidence>
<dbReference type="InterPro" id="IPR000644">
    <property type="entry name" value="CBS_dom"/>
</dbReference>
<dbReference type="AlphaFoldDB" id="A0A6M1TIL4"/>
<dbReference type="GO" id="GO:0046872">
    <property type="term" value="F:metal ion binding"/>
    <property type="evidence" value="ECO:0007669"/>
    <property type="project" value="UniProtKB-UniRule"/>
</dbReference>
<evidence type="ECO:0000313" key="20">
    <source>
        <dbReference type="Proteomes" id="UP000479132"/>
    </source>
</evidence>
<evidence type="ECO:0000256" key="1">
    <source>
        <dbReference type="ARBA" id="ARBA00004651"/>
    </source>
</evidence>
<dbReference type="PANTHER" id="PTHR39188">
    <property type="entry name" value="MEMBRANE-ASSOCIATED ZINC METALLOPROTEASE M50B"/>
    <property type="match status" value="1"/>
</dbReference>
<evidence type="ECO:0000256" key="5">
    <source>
        <dbReference type="ARBA" id="ARBA00022692"/>
    </source>
</evidence>
<dbReference type="InterPro" id="IPR046342">
    <property type="entry name" value="CBS_dom_sf"/>
</dbReference>
<dbReference type="GO" id="GO:0006508">
    <property type="term" value="P:proteolysis"/>
    <property type="evidence" value="ECO:0007669"/>
    <property type="project" value="UniProtKB-KW"/>
</dbReference>
<dbReference type="Pfam" id="PF00571">
    <property type="entry name" value="CBS"/>
    <property type="match status" value="2"/>
</dbReference>
<keyword evidence="8 14" id="KW-0378">Hydrolase</keyword>
<dbReference type="CDD" id="cd06164">
    <property type="entry name" value="S2P-M50_SpoIVFB_CBS"/>
    <property type="match status" value="1"/>
</dbReference>
<comment type="subcellular location">
    <subcellularLocation>
        <location evidence="1 14">Cell membrane</location>
        <topology evidence="1 14">Multi-pass membrane protein</topology>
    </subcellularLocation>
</comment>
<evidence type="ECO:0000256" key="2">
    <source>
        <dbReference type="ARBA" id="ARBA00007931"/>
    </source>
</evidence>
<feature type="binding site" evidence="16">
    <location>
        <position position="59"/>
    </location>
    <ligand>
        <name>Zn(2+)</name>
        <dbReference type="ChEBI" id="CHEBI:29105"/>
        <note>catalytic</note>
    </ligand>
</feature>
<evidence type="ECO:0000256" key="8">
    <source>
        <dbReference type="ARBA" id="ARBA00022801"/>
    </source>
</evidence>
<dbReference type="PANTHER" id="PTHR39188:SF3">
    <property type="entry name" value="STAGE IV SPORULATION PROTEIN FB"/>
    <property type="match status" value="1"/>
</dbReference>
<evidence type="ECO:0000256" key="17">
    <source>
        <dbReference type="PROSITE-ProRule" id="PRU00703"/>
    </source>
</evidence>
<keyword evidence="4 14" id="KW-0645">Protease</keyword>
<accession>A0A6M1TIL4</accession>
<feature type="domain" description="CBS" evidence="18">
    <location>
        <begin position="245"/>
        <end position="301"/>
    </location>
</feature>
<evidence type="ECO:0000256" key="13">
    <source>
        <dbReference type="ARBA" id="ARBA00023136"/>
    </source>
</evidence>
<keyword evidence="13 14" id="KW-0472">Membrane</keyword>
<proteinExistence type="inferred from homology"/>
<dbReference type="InterPro" id="IPR016483">
    <property type="entry name" value="UCP006404_Pept_M50_CBS"/>
</dbReference>
<feature type="transmembrane region" description="Helical" evidence="14">
    <location>
        <begin position="196"/>
        <end position="221"/>
    </location>
</feature>
<dbReference type="RefSeq" id="WP_165271106.1">
    <property type="nucleotide sequence ID" value="NZ_JAALLS010000027.1"/>
</dbReference>
<dbReference type="SMART" id="SM00116">
    <property type="entry name" value="CBS"/>
    <property type="match status" value="2"/>
</dbReference>
<evidence type="ECO:0000256" key="14">
    <source>
        <dbReference type="PIRNR" id="PIRNR006404"/>
    </source>
</evidence>
<reference evidence="19 20" key="1">
    <citation type="submission" date="2020-02" db="EMBL/GenBank/DDBJ databases">
        <title>Aliifodinibius halophilus 2W32, complete genome.</title>
        <authorList>
            <person name="Li Y."/>
            <person name="Wu S."/>
        </authorList>
    </citation>
    <scope>NUCLEOTIDE SEQUENCE [LARGE SCALE GENOMIC DNA]</scope>
    <source>
        <strain evidence="19 20">2W32</strain>
    </source>
</reference>
<sequence length="373" mass="41678">MKGSLKLGRIAGIKIQVHWTFLLLILWIVVLELTKGNSTEAILWSTFFIMVLFGCVVLHELGHALTAQRFNIPTQQITLLPIGGVASLEKMPEDPKEEFLVAIAGPAVNVVIALILYMVLPMEQFLVEDPEMAEEVLSTINGSNFLFFLFSANVLLVLFNLIPAFPMDGGRIFRALLSLKFSRVQATRMAAKLGQLVAFFFLFIGLFYNPILILIAIFVYFGAQGESVMVQQLAILKDHNVEEAMMTNITTVLPEDRLEEVIDIILTGTERDFIVAQNGEVKGVLYQSALIEAFKSNRSDLRVKDIMDKDVKTIQASDDLTTIYRMIQSKTKSFFPVLEGDELVGAVDRENVNEFMVFHGLGHDRLLGSQSKA</sequence>
<evidence type="ECO:0000313" key="19">
    <source>
        <dbReference type="EMBL" id="NGP89892.1"/>
    </source>
</evidence>
<feature type="transmembrane region" description="Helical" evidence="14">
    <location>
        <begin position="145"/>
        <end position="165"/>
    </location>
</feature>
<feature type="transmembrane region" description="Helical" evidence="14">
    <location>
        <begin position="12"/>
        <end position="30"/>
    </location>
</feature>
<feature type="domain" description="CBS" evidence="18">
    <location>
        <begin position="307"/>
        <end position="365"/>
    </location>
</feature>
<dbReference type="GO" id="GO:0005886">
    <property type="term" value="C:plasma membrane"/>
    <property type="evidence" value="ECO:0007669"/>
    <property type="project" value="UniProtKB-SubCell"/>
</dbReference>
<evidence type="ECO:0000256" key="11">
    <source>
        <dbReference type="ARBA" id="ARBA00023049"/>
    </source>
</evidence>
<dbReference type="PROSITE" id="PS51371">
    <property type="entry name" value="CBS"/>
    <property type="match status" value="2"/>
</dbReference>
<keyword evidence="9 14" id="KW-0862">Zinc</keyword>
<evidence type="ECO:0000256" key="9">
    <source>
        <dbReference type="ARBA" id="ARBA00022833"/>
    </source>
</evidence>
<keyword evidence="3 14" id="KW-1003">Cell membrane</keyword>
<feature type="transmembrane region" description="Helical" evidence="14">
    <location>
        <begin position="99"/>
        <end position="120"/>
    </location>
</feature>
<feature type="active site" evidence="15">
    <location>
        <position position="60"/>
    </location>
</feature>
<comment type="cofactor">
    <cofactor evidence="14 16">
        <name>Zn(2+)</name>
        <dbReference type="ChEBI" id="CHEBI:29105"/>
    </cofactor>
    <text evidence="14 16">Binds 1 zinc ion per subunit.</text>
</comment>
<keyword evidence="6 14" id="KW-0479">Metal-binding</keyword>
<evidence type="ECO:0000256" key="4">
    <source>
        <dbReference type="ARBA" id="ARBA00022670"/>
    </source>
</evidence>
<dbReference type="InterPro" id="IPR008915">
    <property type="entry name" value="Peptidase_M50"/>
</dbReference>
<evidence type="ECO:0000256" key="16">
    <source>
        <dbReference type="PIRSR" id="PIRSR006404-2"/>
    </source>
</evidence>
<keyword evidence="11 14" id="KW-0482">Metalloprotease</keyword>
<dbReference type="EMBL" id="JAALLS010000027">
    <property type="protein sequence ID" value="NGP89892.1"/>
    <property type="molecule type" value="Genomic_DNA"/>
</dbReference>
<keyword evidence="10 14" id="KW-1133">Transmembrane helix</keyword>
<dbReference type="Pfam" id="PF02163">
    <property type="entry name" value="Peptidase_M50"/>
    <property type="match status" value="1"/>
</dbReference>
<dbReference type="Gene3D" id="3.10.580.10">
    <property type="entry name" value="CBS-domain"/>
    <property type="match status" value="1"/>
</dbReference>
<evidence type="ECO:0000256" key="10">
    <source>
        <dbReference type="ARBA" id="ARBA00022989"/>
    </source>
</evidence>